<sequence length="113" mass="12907">MTAEDEMLEGDNQDEVEGLKIVEDKVNVSKPLLALFSIKDRKYRIEYEGLHLLCLSCGRYGNYKEVCLYSIKGKYLVQVEDGGKEKVIEEGSSKQVEESRDAVEDSLWKVVQK</sequence>
<comment type="caution">
    <text evidence="1">The sequence shown here is derived from an EMBL/GenBank/DDBJ whole genome shotgun (WGS) entry which is preliminary data.</text>
</comment>
<name>A0A9D4YHH8_PEA</name>
<dbReference type="AlphaFoldDB" id="A0A9D4YHH8"/>
<reference evidence="1 2" key="1">
    <citation type="journal article" date="2022" name="Nat. Genet.">
        <title>Improved pea reference genome and pan-genome highlight genomic features and evolutionary characteristics.</title>
        <authorList>
            <person name="Yang T."/>
            <person name="Liu R."/>
            <person name="Luo Y."/>
            <person name="Hu S."/>
            <person name="Wang D."/>
            <person name="Wang C."/>
            <person name="Pandey M.K."/>
            <person name="Ge S."/>
            <person name="Xu Q."/>
            <person name="Li N."/>
            <person name="Li G."/>
            <person name="Huang Y."/>
            <person name="Saxena R.K."/>
            <person name="Ji Y."/>
            <person name="Li M."/>
            <person name="Yan X."/>
            <person name="He Y."/>
            <person name="Liu Y."/>
            <person name="Wang X."/>
            <person name="Xiang C."/>
            <person name="Varshney R.K."/>
            <person name="Ding H."/>
            <person name="Gao S."/>
            <person name="Zong X."/>
        </authorList>
    </citation>
    <scope>NUCLEOTIDE SEQUENCE [LARGE SCALE GENOMIC DNA]</scope>
    <source>
        <strain evidence="1 2">cv. Zhongwan 6</strain>
    </source>
</reference>
<evidence type="ECO:0000313" key="1">
    <source>
        <dbReference type="EMBL" id="KAI5438408.1"/>
    </source>
</evidence>
<gene>
    <name evidence="1" type="ORF">KIW84_024234</name>
</gene>
<proteinExistence type="predicted"/>
<organism evidence="1 2">
    <name type="scientific">Pisum sativum</name>
    <name type="common">Garden pea</name>
    <name type="synonym">Lathyrus oleraceus</name>
    <dbReference type="NCBI Taxonomy" id="3888"/>
    <lineage>
        <taxon>Eukaryota</taxon>
        <taxon>Viridiplantae</taxon>
        <taxon>Streptophyta</taxon>
        <taxon>Embryophyta</taxon>
        <taxon>Tracheophyta</taxon>
        <taxon>Spermatophyta</taxon>
        <taxon>Magnoliopsida</taxon>
        <taxon>eudicotyledons</taxon>
        <taxon>Gunneridae</taxon>
        <taxon>Pentapetalae</taxon>
        <taxon>rosids</taxon>
        <taxon>fabids</taxon>
        <taxon>Fabales</taxon>
        <taxon>Fabaceae</taxon>
        <taxon>Papilionoideae</taxon>
        <taxon>50 kb inversion clade</taxon>
        <taxon>NPAAA clade</taxon>
        <taxon>Hologalegina</taxon>
        <taxon>IRL clade</taxon>
        <taxon>Fabeae</taxon>
        <taxon>Lathyrus</taxon>
    </lineage>
</organism>
<dbReference type="Gramene" id="Psat02G0423400-T1">
    <property type="protein sequence ID" value="KAI5438408.1"/>
    <property type="gene ID" value="KIW84_024234"/>
</dbReference>
<dbReference type="EMBL" id="JAMSHJ010000002">
    <property type="protein sequence ID" value="KAI5438408.1"/>
    <property type="molecule type" value="Genomic_DNA"/>
</dbReference>
<dbReference type="Proteomes" id="UP001058974">
    <property type="component" value="Chromosome 2"/>
</dbReference>
<accession>A0A9D4YHH8</accession>
<evidence type="ECO:0000313" key="2">
    <source>
        <dbReference type="Proteomes" id="UP001058974"/>
    </source>
</evidence>
<keyword evidence="2" id="KW-1185">Reference proteome</keyword>
<protein>
    <submittedName>
        <fullName evidence="1">Uncharacterized protein</fullName>
    </submittedName>
</protein>